<sequence length="373" mass="43312">MPLRDPQLLHEPVTPGARVDIFRSLWPDRSPQITPEHQPDLKAYFSYYTKECNKALLDEGQYLSARTHEDFLRIATLLRTKSDKEEIKLEIRRHLTAGRSSKAEDKMLESTINLVTRLLAMINVGPLQNEISPQWSTPWHEGSLDKAVHAHFNNYLDTNCQDDVLQPHFTLRNFDRDANISIIWTNNLVDHLRLVNKDKGLCVFHQVSFLKWMQKVSRSATHLLPTVIVLKVLTSPMYPKGFIEETIDTLTLLLPDTDRRTRHWLECELQDYDLTGVDLNLRHLGSFKANDPARRLEHFKFWRERLGVLKDVVEEETPYPKVLLRVLHDRKQGDRWLNSWVALVAISLTLVFGLVQSIEGAIQVYKAYHPTTV</sequence>
<dbReference type="OrthoDB" id="5428890at2759"/>
<organism evidence="2 3">
    <name type="scientific">Phaeosphaeria nodorum (strain SN15 / ATCC MYA-4574 / FGSC 10173)</name>
    <name type="common">Glume blotch fungus</name>
    <name type="synonym">Parastagonospora nodorum</name>
    <dbReference type="NCBI Taxonomy" id="321614"/>
    <lineage>
        <taxon>Eukaryota</taxon>
        <taxon>Fungi</taxon>
        <taxon>Dikarya</taxon>
        <taxon>Ascomycota</taxon>
        <taxon>Pezizomycotina</taxon>
        <taxon>Dothideomycetes</taxon>
        <taxon>Pleosporomycetidae</taxon>
        <taxon>Pleosporales</taxon>
        <taxon>Pleosporineae</taxon>
        <taxon>Phaeosphaeriaceae</taxon>
        <taxon>Parastagonospora</taxon>
    </lineage>
</organism>
<evidence type="ECO:0000313" key="2">
    <source>
        <dbReference type="EMBL" id="QRD05240.1"/>
    </source>
</evidence>
<dbReference type="EMBL" id="CP069040">
    <property type="protein sequence ID" value="QRD05240.1"/>
    <property type="molecule type" value="Genomic_DNA"/>
</dbReference>
<keyword evidence="1" id="KW-0812">Transmembrane</keyword>
<name>A0A7U2I7P0_PHANO</name>
<dbReference type="AlphaFoldDB" id="A0A7U2I7P0"/>
<reference evidence="3" key="1">
    <citation type="journal article" date="2021" name="BMC Genomics">
        <title>Chromosome-level genome assembly and manually-curated proteome of model necrotroph Parastagonospora nodorum Sn15 reveals a genome-wide trove of candidate effector homologs, and redundancy of virulence-related functions within an accessory chromosome.</title>
        <authorList>
            <person name="Bertazzoni S."/>
            <person name="Jones D.A.B."/>
            <person name="Phan H.T."/>
            <person name="Tan K.-C."/>
            <person name="Hane J.K."/>
        </authorList>
    </citation>
    <scope>NUCLEOTIDE SEQUENCE [LARGE SCALE GENOMIC DNA]</scope>
    <source>
        <strain evidence="3">SN15 / ATCC MYA-4574 / FGSC 10173)</strain>
    </source>
</reference>
<keyword evidence="1" id="KW-1133">Transmembrane helix</keyword>
<proteinExistence type="predicted"/>
<protein>
    <submittedName>
        <fullName evidence="2">Uncharacterized protein</fullName>
    </submittedName>
</protein>
<accession>A0A7U2I7P0</accession>
<evidence type="ECO:0000256" key="1">
    <source>
        <dbReference type="SAM" id="Phobius"/>
    </source>
</evidence>
<gene>
    <name evidence="2" type="ORF">JI435_111440</name>
</gene>
<dbReference type="Proteomes" id="UP000663193">
    <property type="component" value="Chromosome 18"/>
</dbReference>
<keyword evidence="3" id="KW-1185">Reference proteome</keyword>
<keyword evidence="1" id="KW-0472">Membrane</keyword>
<feature type="transmembrane region" description="Helical" evidence="1">
    <location>
        <begin position="336"/>
        <end position="355"/>
    </location>
</feature>
<evidence type="ECO:0000313" key="3">
    <source>
        <dbReference type="Proteomes" id="UP000663193"/>
    </source>
</evidence>
<dbReference type="VEuPathDB" id="FungiDB:JI435_111440"/>